<dbReference type="Proteomes" id="UP000198901">
    <property type="component" value="Unassembled WGS sequence"/>
</dbReference>
<gene>
    <name evidence="2" type="ORF">SAMN04488090_3742</name>
</gene>
<evidence type="ECO:0000256" key="1">
    <source>
        <dbReference type="SAM" id="SignalP"/>
    </source>
</evidence>
<feature type="chain" id="PRO_5011736142" description="DUF3471 domain-containing protein" evidence="1">
    <location>
        <begin position="20"/>
        <end position="122"/>
    </location>
</feature>
<sequence length="122" mass="13202">MKKFTLLALLLAGAWAAEAKSLPSPLPVAAVRADSTLWKDYVGKYKGVEGSFDSFIVSIENGKLMGEATGQGKGELVADQKQTDVFNVPGYDATVTFVRDDAKKVIKYKLAVQGQEFEGEKL</sequence>
<accession>A0A1G9UBD0</accession>
<evidence type="ECO:0000313" key="3">
    <source>
        <dbReference type="Proteomes" id="UP000198901"/>
    </source>
</evidence>
<dbReference type="RefSeq" id="WP_143011154.1">
    <property type="nucleotide sequence ID" value="NZ_FNGS01000007.1"/>
</dbReference>
<dbReference type="OrthoDB" id="960967at2"/>
<organism evidence="2 3">
    <name type="scientific">Siphonobacter aquaeclarae</name>
    <dbReference type="NCBI Taxonomy" id="563176"/>
    <lineage>
        <taxon>Bacteria</taxon>
        <taxon>Pseudomonadati</taxon>
        <taxon>Bacteroidota</taxon>
        <taxon>Cytophagia</taxon>
        <taxon>Cytophagales</taxon>
        <taxon>Cytophagaceae</taxon>
        <taxon>Siphonobacter</taxon>
    </lineage>
</organism>
<evidence type="ECO:0008006" key="4">
    <source>
        <dbReference type="Google" id="ProtNLM"/>
    </source>
</evidence>
<keyword evidence="3" id="KW-1185">Reference proteome</keyword>
<protein>
    <recommendedName>
        <fullName evidence="4">DUF3471 domain-containing protein</fullName>
    </recommendedName>
</protein>
<name>A0A1G9UBD0_9BACT</name>
<dbReference type="STRING" id="563176.SAMN04488090_3742"/>
<proteinExistence type="predicted"/>
<evidence type="ECO:0000313" key="2">
    <source>
        <dbReference type="EMBL" id="SDM56835.1"/>
    </source>
</evidence>
<dbReference type="AlphaFoldDB" id="A0A1G9UBD0"/>
<reference evidence="2 3" key="1">
    <citation type="submission" date="2016-10" db="EMBL/GenBank/DDBJ databases">
        <authorList>
            <person name="de Groot N.N."/>
        </authorList>
    </citation>
    <scope>NUCLEOTIDE SEQUENCE [LARGE SCALE GENOMIC DNA]</scope>
    <source>
        <strain evidence="2 3">DSM 21668</strain>
    </source>
</reference>
<dbReference type="EMBL" id="FNGS01000007">
    <property type="protein sequence ID" value="SDM56835.1"/>
    <property type="molecule type" value="Genomic_DNA"/>
</dbReference>
<feature type="signal peptide" evidence="1">
    <location>
        <begin position="1"/>
        <end position="19"/>
    </location>
</feature>
<keyword evidence="1" id="KW-0732">Signal</keyword>